<proteinExistence type="predicted"/>
<evidence type="ECO:0000313" key="1">
    <source>
        <dbReference type="EMBL" id="VHO01389.1"/>
    </source>
</evidence>
<accession>A0A5E3ZY57</accession>
<keyword evidence="2" id="KW-1185">Reference proteome</keyword>
<dbReference type="EMBL" id="LR584267">
    <property type="protein sequence ID" value="VHO01389.1"/>
    <property type="molecule type" value="Genomic_DNA"/>
</dbReference>
<dbReference type="AlphaFoldDB" id="A0A5E3ZY57"/>
<organism evidence="1 2">
    <name type="scientific">Lawsonella clevelandensis</name>
    <dbReference type="NCBI Taxonomy" id="1528099"/>
    <lineage>
        <taxon>Bacteria</taxon>
        <taxon>Bacillati</taxon>
        <taxon>Actinomycetota</taxon>
        <taxon>Actinomycetes</taxon>
        <taxon>Mycobacteriales</taxon>
        <taxon>Lawsonellaceae</taxon>
        <taxon>Lawsonella</taxon>
    </lineage>
</organism>
<sequence>MATALGKQTKRENDGGDRVFLHNFINRNGLWENLMQPFRTGSLAAVSVLSLGVSLLASPLATAAPTPLVGTPPDTALNATATQHAAYPDWPGQPPRPARKGAPLSCVPVHDNEPAATNAQDFDKLPLARVAGLPTRVDMRDNTSSYNRKWEITLKDGQLYTRPRHSTQAWRLAPMPSCLRGQLIGVSMDAEELVALDRNGWVYTMFEAQEDTAEWYWKTAWGSLLRAEDGFQMANTHPGQWSLSIINIDDDKYYTDKDGVTHHISLAGCTQLLELSPDGRHLFSHDPWLPNDYSYEWGTPVQSRFIAQSVSASGSVALITNKYGDLYTRMWDYDYSGGDPAQFRYTFTKDTSRHEAANWFDQRLNPTSPKIRVPVPDWTQQPKIPGEITDRLSVESVAVGSSQRLLKVEGRKNGVTGYWKKMLNDRHWTFVPTGLPLRGTLLENSPRDRTMDTLAPASPLNYRGKLSADASLTVPHFAYQSPHQPVTLTVGGKSYPITMHTVYGRLGTMASQELFAHSYGVTQQPRRYAIAFELPSAVWKAQRSNPALAAFVKGYLRGERIHTMYMTVTSDAMTLLNPLVPGISLTPQVAELARY</sequence>
<name>A0A5E3ZY57_9ACTN</name>
<protein>
    <submittedName>
        <fullName evidence="1">Uncharacterized protein</fullName>
    </submittedName>
</protein>
<reference evidence="1 2" key="1">
    <citation type="submission" date="2019-04" db="EMBL/GenBank/DDBJ databases">
        <authorList>
            <person name="Seth-Smith MB H."/>
            <person name="Seth-Smith H."/>
        </authorList>
    </citation>
    <scope>NUCLEOTIDE SEQUENCE [LARGE SCALE GENOMIC DNA]</scope>
    <source>
        <strain evidence="1">USB-603019</strain>
    </source>
</reference>
<gene>
    <name evidence="1" type="ORF">LC603019_01329</name>
</gene>
<evidence type="ECO:0000313" key="2">
    <source>
        <dbReference type="Proteomes" id="UP000324288"/>
    </source>
</evidence>
<dbReference type="Proteomes" id="UP000324288">
    <property type="component" value="Chromosome"/>
</dbReference>